<proteinExistence type="predicted"/>
<protein>
    <submittedName>
        <fullName evidence="2">Uncharacterized protein</fullName>
    </submittedName>
</protein>
<reference evidence="2" key="1">
    <citation type="submission" date="2022-11" db="UniProtKB">
        <authorList>
            <consortium name="WormBaseParasite"/>
        </authorList>
    </citation>
    <scope>IDENTIFICATION</scope>
</reference>
<name>A0AC34GLW7_9BILA</name>
<sequence>PITKSDPPGVSAASIEWYIWITVVGVLLFIVGIIIGVAICWKKRICIFKKEAEVKKKITFTDTVNSTIITKDEDVLKADLPILPPVKPTVETIEEAPPPPPKVAKKSKKKSGKKSKKSKKAKKEKKDAKKDTVEDATTPTSAAPPSFIPVKSYVPPVQGLTQEQVLEEDF</sequence>
<evidence type="ECO:0000313" key="2">
    <source>
        <dbReference type="WBParaSite" id="ES5_v2.g30630.t1"/>
    </source>
</evidence>
<dbReference type="WBParaSite" id="ES5_v2.g30630.t1">
    <property type="protein sequence ID" value="ES5_v2.g30630.t1"/>
    <property type="gene ID" value="ES5_v2.g30630"/>
</dbReference>
<dbReference type="Proteomes" id="UP000887579">
    <property type="component" value="Unplaced"/>
</dbReference>
<organism evidence="1 2">
    <name type="scientific">Panagrolaimus sp. ES5</name>
    <dbReference type="NCBI Taxonomy" id="591445"/>
    <lineage>
        <taxon>Eukaryota</taxon>
        <taxon>Metazoa</taxon>
        <taxon>Ecdysozoa</taxon>
        <taxon>Nematoda</taxon>
        <taxon>Chromadorea</taxon>
        <taxon>Rhabditida</taxon>
        <taxon>Tylenchina</taxon>
        <taxon>Panagrolaimomorpha</taxon>
        <taxon>Panagrolaimoidea</taxon>
        <taxon>Panagrolaimidae</taxon>
        <taxon>Panagrolaimus</taxon>
    </lineage>
</organism>
<accession>A0AC34GLW7</accession>
<evidence type="ECO:0000313" key="1">
    <source>
        <dbReference type="Proteomes" id="UP000887579"/>
    </source>
</evidence>